<reference evidence="2 3" key="1">
    <citation type="submission" date="2018-10" db="EMBL/GenBank/DDBJ databases">
        <title>Genomic Encyclopedia of Type Strains, Phase IV (KMG-IV): sequencing the most valuable type-strain genomes for metagenomic binning, comparative biology and taxonomic classification.</title>
        <authorList>
            <person name="Goeker M."/>
        </authorList>
    </citation>
    <scope>NUCLEOTIDE SEQUENCE [LARGE SCALE GENOMIC DNA]</scope>
    <source>
        <strain evidence="2 3">DSM 25080</strain>
    </source>
</reference>
<evidence type="ECO:0000313" key="3">
    <source>
        <dbReference type="Proteomes" id="UP000267187"/>
    </source>
</evidence>
<dbReference type="PANTHER" id="PTHR35335">
    <property type="entry name" value="UPF0716 PROTEIN FXSA"/>
    <property type="match status" value="1"/>
</dbReference>
<dbReference type="AlphaFoldDB" id="A0A3M0A331"/>
<keyword evidence="1" id="KW-0472">Membrane</keyword>
<feature type="transmembrane region" description="Helical" evidence="1">
    <location>
        <begin position="93"/>
        <end position="112"/>
    </location>
</feature>
<dbReference type="GO" id="GO:0016020">
    <property type="term" value="C:membrane"/>
    <property type="evidence" value="ECO:0007669"/>
    <property type="project" value="InterPro"/>
</dbReference>
<dbReference type="OrthoDB" id="9792788at2"/>
<accession>A0A3M0A331</accession>
<proteinExistence type="predicted"/>
<comment type="caution">
    <text evidence="2">The sequence shown here is derived from an EMBL/GenBank/DDBJ whole genome shotgun (WGS) entry which is preliminary data.</text>
</comment>
<organism evidence="2 3">
    <name type="scientific">Umboniibacter marinipuniceus</name>
    <dbReference type="NCBI Taxonomy" id="569599"/>
    <lineage>
        <taxon>Bacteria</taxon>
        <taxon>Pseudomonadati</taxon>
        <taxon>Pseudomonadota</taxon>
        <taxon>Gammaproteobacteria</taxon>
        <taxon>Cellvibrionales</taxon>
        <taxon>Cellvibrionaceae</taxon>
        <taxon>Umboniibacter</taxon>
    </lineage>
</organism>
<dbReference type="EMBL" id="REFJ01000004">
    <property type="protein sequence ID" value="RMA79383.1"/>
    <property type="molecule type" value="Genomic_DNA"/>
</dbReference>
<dbReference type="NCBIfam" id="NF008528">
    <property type="entry name" value="PRK11463.1-2"/>
    <property type="match status" value="1"/>
</dbReference>
<dbReference type="InterPro" id="IPR007313">
    <property type="entry name" value="FxsA"/>
</dbReference>
<feature type="transmembrane region" description="Helical" evidence="1">
    <location>
        <begin position="26"/>
        <end position="46"/>
    </location>
</feature>
<evidence type="ECO:0000313" key="2">
    <source>
        <dbReference type="EMBL" id="RMA79383.1"/>
    </source>
</evidence>
<keyword evidence="3" id="KW-1185">Reference proteome</keyword>
<dbReference type="Pfam" id="PF04186">
    <property type="entry name" value="FxsA"/>
    <property type="match status" value="1"/>
</dbReference>
<evidence type="ECO:0000256" key="1">
    <source>
        <dbReference type="SAM" id="Phobius"/>
    </source>
</evidence>
<name>A0A3M0A331_9GAMM</name>
<sequence length="144" mass="15653">MHKVLFGLIAIPVVELWVLISIGAEIGALATIALCFVTAFIGVQLLRHQGFALLRQVDEKVARGEAPAGELVEGVVMAVGGGMLLFPGFVSDVVGFLLILPATRYLFIARVAKYYQSRAQFYSSSQDGVIIDAEFERNPDKNLK</sequence>
<keyword evidence="1" id="KW-1133">Transmembrane helix</keyword>
<gene>
    <name evidence="2" type="ORF">DFR27_1823</name>
</gene>
<keyword evidence="1" id="KW-0812">Transmembrane</keyword>
<dbReference type="Proteomes" id="UP000267187">
    <property type="component" value="Unassembled WGS sequence"/>
</dbReference>
<protein>
    <submittedName>
        <fullName evidence="2">UPF0716 protein FxsA</fullName>
    </submittedName>
</protein>
<dbReference type="PANTHER" id="PTHR35335:SF1">
    <property type="entry name" value="UPF0716 PROTEIN FXSA"/>
    <property type="match status" value="1"/>
</dbReference>
<dbReference type="RefSeq" id="WP_121877140.1">
    <property type="nucleotide sequence ID" value="NZ_REFJ01000004.1"/>
</dbReference>